<name>A0A1M4ZJA4_9BACT</name>
<feature type="signal peptide" evidence="8">
    <location>
        <begin position="1"/>
        <end position="18"/>
    </location>
</feature>
<evidence type="ECO:0000313" key="10">
    <source>
        <dbReference type="EMBL" id="SHF18104.1"/>
    </source>
</evidence>
<keyword evidence="5 6" id="KW-0482">Metalloprotease</keyword>
<evidence type="ECO:0000259" key="9">
    <source>
        <dbReference type="Pfam" id="PF01435"/>
    </source>
</evidence>
<dbReference type="EMBL" id="FQUO01000005">
    <property type="protein sequence ID" value="SHF18104.1"/>
    <property type="molecule type" value="Genomic_DNA"/>
</dbReference>
<dbReference type="Pfam" id="PF01435">
    <property type="entry name" value="Peptidase_M48"/>
    <property type="match status" value="1"/>
</dbReference>
<dbReference type="OrthoDB" id="1173761at2"/>
<dbReference type="GO" id="GO:0006508">
    <property type="term" value="P:proteolysis"/>
    <property type="evidence" value="ECO:0007669"/>
    <property type="project" value="UniProtKB-KW"/>
</dbReference>
<accession>A0A1M4ZJA4</accession>
<dbReference type="GO" id="GO:0004222">
    <property type="term" value="F:metalloendopeptidase activity"/>
    <property type="evidence" value="ECO:0007669"/>
    <property type="project" value="InterPro"/>
</dbReference>
<dbReference type="STRING" id="1302690.BUE76_21615"/>
<evidence type="ECO:0000313" key="11">
    <source>
        <dbReference type="Proteomes" id="UP000184368"/>
    </source>
</evidence>
<comment type="similarity">
    <text evidence="6">Belongs to the peptidase M48 family.</text>
</comment>
<organism evidence="10 11">
    <name type="scientific">Cnuella takakiae</name>
    <dbReference type="NCBI Taxonomy" id="1302690"/>
    <lineage>
        <taxon>Bacteria</taxon>
        <taxon>Pseudomonadati</taxon>
        <taxon>Bacteroidota</taxon>
        <taxon>Chitinophagia</taxon>
        <taxon>Chitinophagales</taxon>
        <taxon>Chitinophagaceae</taxon>
        <taxon>Cnuella</taxon>
    </lineage>
</organism>
<keyword evidence="4 6" id="KW-0862">Zinc</keyword>
<feature type="domain" description="Peptidase M48" evidence="9">
    <location>
        <begin position="62"/>
        <end position="121"/>
    </location>
</feature>
<dbReference type="GO" id="GO:0046872">
    <property type="term" value="F:metal ion binding"/>
    <property type="evidence" value="ECO:0007669"/>
    <property type="project" value="UniProtKB-KW"/>
</dbReference>
<dbReference type="AlphaFoldDB" id="A0A1M4ZJA4"/>
<keyword evidence="3 6" id="KW-0378">Hydrolase</keyword>
<comment type="cofactor">
    <cofactor evidence="6">
        <name>Zn(2+)</name>
        <dbReference type="ChEBI" id="CHEBI:29105"/>
    </cofactor>
    <text evidence="6">Binds 1 zinc ion per subunit.</text>
</comment>
<evidence type="ECO:0000256" key="3">
    <source>
        <dbReference type="ARBA" id="ARBA00022801"/>
    </source>
</evidence>
<dbReference type="Proteomes" id="UP000184368">
    <property type="component" value="Unassembled WGS sequence"/>
</dbReference>
<feature type="region of interest" description="Disordered" evidence="7">
    <location>
        <begin position="180"/>
        <end position="210"/>
    </location>
</feature>
<evidence type="ECO:0000256" key="4">
    <source>
        <dbReference type="ARBA" id="ARBA00022833"/>
    </source>
</evidence>
<proteinExistence type="inferred from homology"/>
<evidence type="ECO:0000256" key="1">
    <source>
        <dbReference type="ARBA" id="ARBA00022670"/>
    </source>
</evidence>
<keyword evidence="11" id="KW-1185">Reference proteome</keyword>
<gene>
    <name evidence="10" type="ORF">SAMN05444008_105243</name>
</gene>
<evidence type="ECO:0000256" key="2">
    <source>
        <dbReference type="ARBA" id="ARBA00022723"/>
    </source>
</evidence>
<evidence type="ECO:0000256" key="5">
    <source>
        <dbReference type="ARBA" id="ARBA00023049"/>
    </source>
</evidence>
<keyword evidence="2" id="KW-0479">Metal-binding</keyword>
<evidence type="ECO:0000256" key="6">
    <source>
        <dbReference type="RuleBase" id="RU003983"/>
    </source>
</evidence>
<keyword evidence="8" id="KW-0732">Signal</keyword>
<evidence type="ECO:0000256" key="8">
    <source>
        <dbReference type="SAM" id="SignalP"/>
    </source>
</evidence>
<dbReference type="InterPro" id="IPR001915">
    <property type="entry name" value="Peptidase_M48"/>
</dbReference>
<feature type="chain" id="PRO_5012815827" evidence="8">
    <location>
        <begin position="19"/>
        <end position="297"/>
    </location>
</feature>
<protein>
    <submittedName>
        <fullName evidence="10">Peptidase family M48</fullName>
    </submittedName>
</protein>
<keyword evidence="1 6" id="KW-0645">Protease</keyword>
<evidence type="ECO:0000256" key="7">
    <source>
        <dbReference type="SAM" id="MobiDB-lite"/>
    </source>
</evidence>
<reference evidence="10 11" key="1">
    <citation type="submission" date="2016-11" db="EMBL/GenBank/DDBJ databases">
        <authorList>
            <person name="Jaros S."/>
            <person name="Januszkiewicz K."/>
            <person name="Wedrychowicz H."/>
        </authorList>
    </citation>
    <scope>NUCLEOTIDE SEQUENCE [LARGE SCALE GENOMIC DNA]</scope>
    <source>
        <strain evidence="10 11">DSM 26897</strain>
    </source>
</reference>
<sequence>MKPGLLLLTLFISFLAGAQRVNQCGIIIPPASTRSNFSSVYEAEGYIRNMLEQINWQENFQLREQNGINNAYATIIRNQRYIVYDNNFLENLDAYASTRWASISVLAHEMGHHYRNHVVDQQGSTPPKELEADYFSGFVMAKLGASLAEARAAMEKIASTRGSASHPARADRLAAIAQGWNGANGNTTNTPPRTNLPNTQPQTQPQAPPTGNDASWIYLSLYGNNNMTVYLSDDGRTYNEAPIKVGEPFVFKFEVYNYGWLRFGNDARARTYRLQHGKDYAIVWSRRSNNWAVVEVP</sequence>
<dbReference type="RefSeq" id="WP_073042041.1">
    <property type="nucleotide sequence ID" value="NZ_FQUO01000005.1"/>
</dbReference>
<dbReference type="Gene3D" id="3.30.2010.10">
    <property type="entry name" value="Metalloproteases ('zincins'), catalytic domain"/>
    <property type="match status" value="1"/>
</dbReference>